<organism evidence="1 2">
    <name type="scientific">Aphis craccivora</name>
    <name type="common">Cowpea aphid</name>
    <dbReference type="NCBI Taxonomy" id="307492"/>
    <lineage>
        <taxon>Eukaryota</taxon>
        <taxon>Metazoa</taxon>
        <taxon>Ecdysozoa</taxon>
        <taxon>Arthropoda</taxon>
        <taxon>Hexapoda</taxon>
        <taxon>Insecta</taxon>
        <taxon>Pterygota</taxon>
        <taxon>Neoptera</taxon>
        <taxon>Paraneoptera</taxon>
        <taxon>Hemiptera</taxon>
        <taxon>Sternorrhyncha</taxon>
        <taxon>Aphidomorpha</taxon>
        <taxon>Aphidoidea</taxon>
        <taxon>Aphididae</taxon>
        <taxon>Aphidini</taxon>
        <taxon>Aphis</taxon>
        <taxon>Aphis</taxon>
    </lineage>
</organism>
<feature type="non-terminal residue" evidence="1">
    <location>
        <position position="1"/>
    </location>
</feature>
<dbReference type="Proteomes" id="UP000478052">
    <property type="component" value="Unassembled WGS sequence"/>
</dbReference>
<feature type="non-terminal residue" evidence="1">
    <location>
        <position position="89"/>
    </location>
</feature>
<dbReference type="EMBL" id="VUJU01007152">
    <property type="protein sequence ID" value="KAF0746594.1"/>
    <property type="molecule type" value="Genomic_DNA"/>
</dbReference>
<keyword evidence="2" id="KW-1185">Reference proteome</keyword>
<evidence type="ECO:0000313" key="2">
    <source>
        <dbReference type="Proteomes" id="UP000478052"/>
    </source>
</evidence>
<protein>
    <submittedName>
        <fullName evidence="1">Uncharacterized protein</fullName>
    </submittedName>
</protein>
<proteinExistence type="predicted"/>
<dbReference type="AlphaFoldDB" id="A0A6G0Y0F1"/>
<reference evidence="1 2" key="1">
    <citation type="submission" date="2019-08" db="EMBL/GenBank/DDBJ databases">
        <title>Whole genome of Aphis craccivora.</title>
        <authorList>
            <person name="Voronova N.V."/>
            <person name="Shulinski R.S."/>
            <person name="Bandarenka Y.V."/>
            <person name="Zhorov D.G."/>
            <person name="Warner D."/>
        </authorList>
    </citation>
    <scope>NUCLEOTIDE SEQUENCE [LARGE SCALE GENOMIC DNA]</scope>
    <source>
        <strain evidence="1">180601</strain>
        <tissue evidence="1">Whole Body</tissue>
    </source>
</reference>
<name>A0A6G0Y0F1_APHCR</name>
<gene>
    <name evidence="1" type="ORF">FWK35_00025429</name>
</gene>
<evidence type="ECO:0000313" key="1">
    <source>
        <dbReference type="EMBL" id="KAF0746594.1"/>
    </source>
</evidence>
<sequence length="89" mass="10503">YYKQPIRAHKSSSFRIVFLIHTAPNVQQSGTHLPAFFFLLALIVQIFTKRLKNSTLSFPFIFLKIAIAKTRMRLNFKMIRNCVRSNHDY</sequence>
<accession>A0A6G0Y0F1</accession>
<comment type="caution">
    <text evidence="1">The sequence shown here is derived from an EMBL/GenBank/DDBJ whole genome shotgun (WGS) entry which is preliminary data.</text>
</comment>